<name>A0A839F3U0_9GAMM</name>
<keyword evidence="1" id="KW-0732">Signal</keyword>
<keyword evidence="3" id="KW-1185">Reference proteome</keyword>
<evidence type="ECO:0008006" key="4">
    <source>
        <dbReference type="Google" id="ProtNLM"/>
    </source>
</evidence>
<feature type="chain" id="PRO_5032378258" description="Parallel beta helix pectate lyase-like protein" evidence="1">
    <location>
        <begin position="21"/>
        <end position="806"/>
    </location>
</feature>
<feature type="signal peptide" evidence="1">
    <location>
        <begin position="1"/>
        <end position="20"/>
    </location>
</feature>
<dbReference type="InterPro" id="IPR006626">
    <property type="entry name" value="PbH1"/>
</dbReference>
<dbReference type="EMBL" id="JACGXL010000001">
    <property type="protein sequence ID" value="MBA8886964.1"/>
    <property type="molecule type" value="Genomic_DNA"/>
</dbReference>
<organism evidence="2 3">
    <name type="scientific">Dokdonella fugitiva</name>
    <dbReference type="NCBI Taxonomy" id="328517"/>
    <lineage>
        <taxon>Bacteria</taxon>
        <taxon>Pseudomonadati</taxon>
        <taxon>Pseudomonadota</taxon>
        <taxon>Gammaproteobacteria</taxon>
        <taxon>Lysobacterales</taxon>
        <taxon>Rhodanobacteraceae</taxon>
        <taxon>Dokdonella</taxon>
    </lineage>
</organism>
<dbReference type="AlphaFoldDB" id="A0A839F3U0"/>
<evidence type="ECO:0000256" key="1">
    <source>
        <dbReference type="SAM" id="SignalP"/>
    </source>
</evidence>
<accession>A0A839F3U0</accession>
<dbReference type="InterPro" id="IPR012334">
    <property type="entry name" value="Pectin_lyas_fold"/>
</dbReference>
<dbReference type="InterPro" id="IPR059226">
    <property type="entry name" value="Choice_anch_Q_dom"/>
</dbReference>
<reference evidence="2 3" key="1">
    <citation type="submission" date="2020-07" db="EMBL/GenBank/DDBJ databases">
        <title>Genomic Encyclopedia of Type Strains, Phase IV (KMG-V): Genome sequencing to study the core and pangenomes of soil and plant-associated prokaryotes.</title>
        <authorList>
            <person name="Whitman W."/>
        </authorList>
    </citation>
    <scope>NUCLEOTIDE SEQUENCE [LARGE SCALE GENOMIC DNA]</scope>
    <source>
        <strain evidence="2 3">RH2WT43</strain>
    </source>
</reference>
<sequence length="806" mass="82284">MFRRWPFAAAILILSPGARAVDFCAQTDAEFATALTFQEFAAGPNTIRLGAGKTFHLAHTAFDDQSPPYNARRLTLAGGYDATCSAQVTRDAAATVLDGTGAGDGLNWLPVDGGDQMTLSTLTITHLGKPMEIVIGGDGARLLLQRVRVVDSASVSLEAGVGSGSSIMVRDSVFARMNGDIYDAALAIGGLGDDGTRIDLVNTTVTASARNGVDVYNPHGTTWLYNDVLYGNNGGFVDLKQNEGVWAFDNAIGSHDGAFLAGSSGNLASNPLFVSSTDYNLQFASPARDSGTSAVPGGLAAYDIEGGARVVGATVDRGAYENDSSGATILLVTNTNDSGSGSLRQVLLDANTNPVSNIIGFNIPGSCPRTIAVNTDLPAITDGVSIRGYTQPGSAANSSSLIDNATICVELVEANGNTVANGLHFTPAADDDAFDVSGLAIGGFNTGIYVDHGSVGTGVAYAIHGNFIGLAADGVTLRANGFAGVDVRGRVYGTIGGNDDAQRNVIAGGLAGVRVAAEQTNYVTNNFIGTTAGGGTARPNAVGVALLSGLNQVLDNVISGNTASGVSLNGVDAAANTIAGNRIGLKAFVICVPPCTPDYALGNGQYGISVTGGAYDAGIHDNTIAYNGSPGDGAGVRISGNGTTRVRVGANRIYDNAGLGIDVGGAGVSSNDNDATTPAGTANRGLNFPTLNWARGGDRNGSIHGYLQSTNDTYQIQVFASDTADNSGYGEGRYYLGSGQVTITNATASNNGAVEFDLPIAWSSSLVGKYITTVAIDHEGNTSEFSGVGVYTLQDVIFADGFDTPE</sequence>
<evidence type="ECO:0000313" key="2">
    <source>
        <dbReference type="EMBL" id="MBA8886964.1"/>
    </source>
</evidence>
<dbReference type="SMART" id="SM00710">
    <property type="entry name" value="PbH1"/>
    <property type="match status" value="6"/>
</dbReference>
<dbReference type="SUPFAM" id="SSF51126">
    <property type="entry name" value="Pectin lyase-like"/>
    <property type="match status" value="1"/>
</dbReference>
<dbReference type="Proteomes" id="UP000550401">
    <property type="component" value="Unassembled WGS sequence"/>
</dbReference>
<comment type="caution">
    <text evidence="2">The sequence shown here is derived from an EMBL/GenBank/DDBJ whole genome shotgun (WGS) entry which is preliminary data.</text>
</comment>
<dbReference type="NCBIfam" id="NF041518">
    <property type="entry name" value="choice_anch_Q"/>
    <property type="match status" value="1"/>
</dbReference>
<dbReference type="RefSeq" id="WP_182529994.1">
    <property type="nucleotide sequence ID" value="NZ_JACGXL010000001.1"/>
</dbReference>
<evidence type="ECO:0000313" key="3">
    <source>
        <dbReference type="Proteomes" id="UP000550401"/>
    </source>
</evidence>
<dbReference type="Gene3D" id="2.160.20.10">
    <property type="entry name" value="Single-stranded right-handed beta-helix, Pectin lyase-like"/>
    <property type="match status" value="1"/>
</dbReference>
<proteinExistence type="predicted"/>
<dbReference type="InterPro" id="IPR011050">
    <property type="entry name" value="Pectin_lyase_fold/virulence"/>
</dbReference>
<protein>
    <recommendedName>
        <fullName evidence="4">Parallel beta helix pectate lyase-like protein</fullName>
    </recommendedName>
</protein>
<gene>
    <name evidence="2" type="ORF">FHW12_001155</name>
</gene>